<keyword evidence="7 10" id="KW-0464">Manganese</keyword>
<dbReference type="PANTHER" id="PTHR10885">
    <property type="entry name" value="ISOPENTENYL-DIPHOSPHATE DELTA-ISOMERASE"/>
    <property type="match status" value="1"/>
</dbReference>
<dbReference type="HAMAP" id="MF_00202">
    <property type="entry name" value="Idi"/>
    <property type="match status" value="1"/>
</dbReference>
<proteinExistence type="inferred from homology"/>
<keyword evidence="6 10" id="KW-0460">Magnesium</keyword>
<evidence type="ECO:0000256" key="7">
    <source>
        <dbReference type="ARBA" id="ARBA00023211"/>
    </source>
</evidence>
<evidence type="ECO:0000256" key="10">
    <source>
        <dbReference type="HAMAP-Rule" id="MF_00202"/>
    </source>
</evidence>
<dbReference type="Gene3D" id="3.90.79.10">
    <property type="entry name" value="Nucleoside Triphosphate Pyrophosphohydrolase"/>
    <property type="match status" value="1"/>
</dbReference>
<dbReference type="NCBIfam" id="TIGR02150">
    <property type="entry name" value="IPP_isom_1"/>
    <property type="match status" value="1"/>
</dbReference>
<dbReference type="Pfam" id="PF00293">
    <property type="entry name" value="NUDIX"/>
    <property type="match status" value="1"/>
</dbReference>
<accession>A0A931IF61</accession>
<dbReference type="PANTHER" id="PTHR10885:SF0">
    <property type="entry name" value="ISOPENTENYL-DIPHOSPHATE DELTA-ISOMERASE"/>
    <property type="match status" value="1"/>
</dbReference>
<sequence>MPVELVDDAGRAIGACPVSQAHQPPGLLHRAFSVLLFDATGRVLLQRRAAVKTRFPLLWANTCCGHPAPGESVTDAAAVRLTEELGLAADLVEAGVFRYHAEDHGSGRVEHEWDHVVIGRLDAGEPRPDPAEVADYAWVRPDALRMRLCDDPGSYSPWLGGVLEIADEASHLVEK</sequence>
<dbReference type="InterPro" id="IPR000086">
    <property type="entry name" value="NUDIX_hydrolase_dom"/>
</dbReference>
<comment type="caution">
    <text evidence="12">The sequence shown here is derived from an EMBL/GenBank/DDBJ whole genome shotgun (WGS) entry which is preliminary data.</text>
</comment>
<evidence type="ECO:0000256" key="4">
    <source>
        <dbReference type="ARBA" id="ARBA00022490"/>
    </source>
</evidence>
<dbReference type="SUPFAM" id="SSF55811">
    <property type="entry name" value="Nudix"/>
    <property type="match status" value="1"/>
</dbReference>
<evidence type="ECO:0000256" key="6">
    <source>
        <dbReference type="ARBA" id="ARBA00022842"/>
    </source>
</evidence>
<dbReference type="NCBIfam" id="NF002995">
    <property type="entry name" value="PRK03759.1"/>
    <property type="match status" value="1"/>
</dbReference>
<feature type="active site" evidence="10">
    <location>
        <position position="112"/>
    </location>
</feature>
<dbReference type="EC" id="5.3.3.2" evidence="3 10"/>
<dbReference type="GO" id="GO:0050992">
    <property type="term" value="P:dimethylallyl diphosphate biosynthetic process"/>
    <property type="evidence" value="ECO:0007669"/>
    <property type="project" value="UniProtKB-UniRule"/>
</dbReference>
<gene>
    <name evidence="10 12" type="primary">idi</name>
    <name evidence="12" type="ORF">IT779_28985</name>
</gene>
<dbReference type="InterPro" id="IPR011876">
    <property type="entry name" value="IsopentenylPP_isomerase_typ1"/>
</dbReference>
<evidence type="ECO:0000256" key="8">
    <source>
        <dbReference type="ARBA" id="ARBA00023229"/>
    </source>
</evidence>
<evidence type="ECO:0000259" key="11">
    <source>
        <dbReference type="PROSITE" id="PS51462"/>
    </source>
</evidence>
<evidence type="ECO:0000256" key="3">
    <source>
        <dbReference type="ARBA" id="ARBA00012057"/>
    </source>
</evidence>
<protein>
    <recommendedName>
        <fullName evidence="3 10">Isopentenyl-diphosphate Delta-isomerase</fullName>
        <shortName evidence="10">IPP isomerase</shortName>
        <ecNumber evidence="3 10">5.3.3.2</ecNumber>
    </recommendedName>
    <alternativeName>
        <fullName evidence="10">IPP:DMAPP isomerase</fullName>
    </alternativeName>
    <alternativeName>
        <fullName evidence="10">Isopentenyl pyrophosphate isomerase</fullName>
    </alternativeName>
</protein>
<comment type="subcellular location">
    <subcellularLocation>
        <location evidence="10">Cytoplasm</location>
    </subcellularLocation>
</comment>
<keyword evidence="5 10" id="KW-0479">Metal-binding</keyword>
<evidence type="ECO:0000256" key="1">
    <source>
        <dbReference type="ARBA" id="ARBA00004826"/>
    </source>
</evidence>
<dbReference type="EMBL" id="JADMLG010000014">
    <property type="protein sequence ID" value="MBH0780314.1"/>
    <property type="molecule type" value="Genomic_DNA"/>
</dbReference>
<comment type="function">
    <text evidence="10">Catalyzes the 1,3-allylic rearrangement of the homoallylic substrate isopentenyl (IPP) to its highly electrophilic allylic isomer, dimethylallyl diphosphate (DMAPP).</text>
</comment>
<keyword evidence="4 10" id="KW-0963">Cytoplasm</keyword>
<dbReference type="CDD" id="cd02885">
    <property type="entry name" value="NUDIX_IPP_Isomerase"/>
    <property type="match status" value="1"/>
</dbReference>
<organism evidence="12 13">
    <name type="scientific">Nocardia bovistercoris</name>
    <dbReference type="NCBI Taxonomy" id="2785916"/>
    <lineage>
        <taxon>Bacteria</taxon>
        <taxon>Bacillati</taxon>
        <taxon>Actinomycetota</taxon>
        <taxon>Actinomycetes</taxon>
        <taxon>Mycobacteriales</taxon>
        <taxon>Nocardiaceae</taxon>
        <taxon>Nocardia</taxon>
    </lineage>
</organism>
<dbReference type="GO" id="GO:0009240">
    <property type="term" value="P:isopentenyl diphosphate biosynthetic process"/>
    <property type="evidence" value="ECO:0007669"/>
    <property type="project" value="TreeGrafter"/>
</dbReference>
<comment type="pathway">
    <text evidence="1 10">Isoprenoid biosynthesis; dimethylallyl diphosphate biosynthesis; dimethylallyl diphosphate from isopentenyl diphosphate: step 1/1.</text>
</comment>
<feature type="binding site" evidence="10">
    <location>
        <position position="112"/>
    </location>
    <ligand>
        <name>Mn(2+)</name>
        <dbReference type="ChEBI" id="CHEBI:29035"/>
    </ligand>
</feature>
<comment type="cofactor">
    <cofactor evidence="10">
        <name>Mn(2+)</name>
        <dbReference type="ChEBI" id="CHEBI:29035"/>
    </cofactor>
    <text evidence="10">Binds 1 Mn(2+) ion per subunit.</text>
</comment>
<dbReference type="PIRSF" id="PIRSF018427">
    <property type="entry name" value="Isopntndiph_ism"/>
    <property type="match status" value="1"/>
</dbReference>
<keyword evidence="13" id="KW-1185">Reference proteome</keyword>
<dbReference type="GO" id="GO:0005737">
    <property type="term" value="C:cytoplasm"/>
    <property type="evidence" value="ECO:0007669"/>
    <property type="project" value="UniProtKB-SubCell"/>
</dbReference>
<evidence type="ECO:0000313" key="13">
    <source>
        <dbReference type="Proteomes" id="UP000655751"/>
    </source>
</evidence>
<dbReference type="GO" id="GO:0004452">
    <property type="term" value="F:isopentenyl-diphosphate delta-isomerase activity"/>
    <property type="evidence" value="ECO:0007669"/>
    <property type="project" value="UniProtKB-UniRule"/>
</dbReference>
<feature type="binding site" evidence="10">
    <location>
        <position position="84"/>
    </location>
    <ligand>
        <name>Mg(2+)</name>
        <dbReference type="ChEBI" id="CHEBI:18420"/>
    </ligand>
</feature>
<name>A0A931IF61_9NOCA</name>
<keyword evidence="8 10" id="KW-0414">Isoprene biosynthesis</keyword>
<comment type="cofactor">
    <cofactor evidence="10">
        <name>Mg(2+)</name>
        <dbReference type="ChEBI" id="CHEBI:18420"/>
    </cofactor>
    <text evidence="10">Binds 1 Mg(2+) ion per subunit. The magnesium ion binds only when substrate is bound.</text>
</comment>
<feature type="domain" description="Nudix hydrolase" evidence="11">
    <location>
        <begin position="27"/>
        <end position="161"/>
    </location>
</feature>
<dbReference type="GO" id="GO:0046872">
    <property type="term" value="F:metal ion binding"/>
    <property type="evidence" value="ECO:0007669"/>
    <property type="project" value="UniProtKB-KW"/>
</dbReference>
<dbReference type="AlphaFoldDB" id="A0A931IF61"/>
<feature type="binding site" evidence="10">
    <location>
        <position position="29"/>
    </location>
    <ligand>
        <name>Mn(2+)</name>
        <dbReference type="ChEBI" id="CHEBI:29035"/>
    </ligand>
</feature>
<evidence type="ECO:0000313" key="12">
    <source>
        <dbReference type="EMBL" id="MBH0780314.1"/>
    </source>
</evidence>
<comment type="similarity">
    <text evidence="2 10">Belongs to the IPP isomerase type 1 family.</text>
</comment>
<dbReference type="InterPro" id="IPR056375">
    <property type="entry name" value="Idi_bact"/>
</dbReference>
<evidence type="ECO:0000256" key="9">
    <source>
        <dbReference type="ARBA" id="ARBA00023235"/>
    </source>
</evidence>
<feature type="binding site" evidence="10">
    <location>
        <position position="110"/>
    </location>
    <ligand>
        <name>Mn(2+)</name>
        <dbReference type="ChEBI" id="CHEBI:29035"/>
    </ligand>
</feature>
<reference evidence="12" key="1">
    <citation type="submission" date="2020-11" db="EMBL/GenBank/DDBJ databases">
        <title>Nocardia NEAU-351.nov., a novel actinomycete isolated from the cow dung.</title>
        <authorList>
            <person name="Zhang X."/>
        </authorList>
    </citation>
    <scope>NUCLEOTIDE SEQUENCE</scope>
    <source>
        <strain evidence="12">NEAU-351</strain>
    </source>
</reference>
<dbReference type="Proteomes" id="UP000655751">
    <property type="component" value="Unassembled WGS sequence"/>
</dbReference>
<keyword evidence="9 10" id="KW-0413">Isomerase</keyword>
<evidence type="ECO:0000256" key="2">
    <source>
        <dbReference type="ARBA" id="ARBA00007579"/>
    </source>
</evidence>
<dbReference type="InterPro" id="IPR015797">
    <property type="entry name" value="NUDIX_hydrolase-like_dom_sf"/>
</dbReference>
<feature type="active site" evidence="10">
    <location>
        <position position="64"/>
    </location>
</feature>
<dbReference type="PROSITE" id="PS51462">
    <property type="entry name" value="NUDIX"/>
    <property type="match status" value="1"/>
</dbReference>
<comment type="catalytic activity">
    <reaction evidence="10">
        <text>isopentenyl diphosphate = dimethylallyl diphosphate</text>
        <dbReference type="Rhea" id="RHEA:23284"/>
        <dbReference type="ChEBI" id="CHEBI:57623"/>
        <dbReference type="ChEBI" id="CHEBI:128769"/>
        <dbReference type="EC" id="5.3.3.2"/>
    </reaction>
</comment>
<feature type="binding site" evidence="10">
    <location>
        <position position="66"/>
    </location>
    <ligand>
        <name>Mn(2+)</name>
        <dbReference type="ChEBI" id="CHEBI:29035"/>
    </ligand>
</feature>
<feature type="binding site" evidence="10">
    <location>
        <position position="22"/>
    </location>
    <ligand>
        <name>Mn(2+)</name>
        <dbReference type="ChEBI" id="CHEBI:29035"/>
    </ligand>
</feature>
<evidence type="ECO:0000256" key="5">
    <source>
        <dbReference type="ARBA" id="ARBA00022723"/>
    </source>
</evidence>